<feature type="transmembrane region" description="Helical" evidence="1">
    <location>
        <begin position="96"/>
        <end position="114"/>
    </location>
</feature>
<comment type="caution">
    <text evidence="2">The sequence shown here is derived from an EMBL/GenBank/DDBJ whole genome shotgun (WGS) entry which is preliminary data.</text>
</comment>
<dbReference type="EMBL" id="BAAAYU010000003">
    <property type="protein sequence ID" value="GAA3630394.1"/>
    <property type="molecule type" value="Genomic_DNA"/>
</dbReference>
<keyword evidence="1" id="KW-0812">Transmembrane</keyword>
<sequence length="135" mass="13188">MAAKLAAVLLALEGIGIIGLAVWEAIALVSGDNVSIVSAVALIVLTAAGAALVVAFAVAVWRGQSWGRSGGIVTQLLILAVALGAATGIYGDGATALVIAVPALITLVLLVVAVRDAGRRESREGGGPDAPPSAG</sequence>
<accession>A0ABP7AEC9</accession>
<name>A0ABP7AEC9_9MICO</name>
<gene>
    <name evidence="2" type="ORF">GCM10022200_11400</name>
</gene>
<feature type="transmembrane region" description="Helical" evidence="1">
    <location>
        <begin position="7"/>
        <end position="30"/>
    </location>
</feature>
<feature type="transmembrane region" description="Helical" evidence="1">
    <location>
        <begin position="72"/>
        <end position="90"/>
    </location>
</feature>
<protein>
    <recommendedName>
        <fullName evidence="4">Histidine kinase</fullName>
    </recommendedName>
</protein>
<keyword evidence="3" id="KW-1185">Reference proteome</keyword>
<organism evidence="2 3">
    <name type="scientific">Microbacterium awajiense</name>
    <dbReference type="NCBI Taxonomy" id="415214"/>
    <lineage>
        <taxon>Bacteria</taxon>
        <taxon>Bacillati</taxon>
        <taxon>Actinomycetota</taxon>
        <taxon>Actinomycetes</taxon>
        <taxon>Micrococcales</taxon>
        <taxon>Microbacteriaceae</taxon>
        <taxon>Microbacterium</taxon>
    </lineage>
</organism>
<evidence type="ECO:0008006" key="4">
    <source>
        <dbReference type="Google" id="ProtNLM"/>
    </source>
</evidence>
<dbReference type="Proteomes" id="UP001501697">
    <property type="component" value="Unassembled WGS sequence"/>
</dbReference>
<keyword evidence="1" id="KW-1133">Transmembrane helix</keyword>
<evidence type="ECO:0000313" key="3">
    <source>
        <dbReference type="Proteomes" id="UP001501697"/>
    </source>
</evidence>
<dbReference type="RefSeq" id="WP_344737002.1">
    <property type="nucleotide sequence ID" value="NZ_BAAAYU010000003.1"/>
</dbReference>
<keyword evidence="1" id="KW-0472">Membrane</keyword>
<proteinExistence type="predicted"/>
<evidence type="ECO:0000256" key="1">
    <source>
        <dbReference type="SAM" id="Phobius"/>
    </source>
</evidence>
<feature type="transmembrane region" description="Helical" evidence="1">
    <location>
        <begin position="36"/>
        <end position="60"/>
    </location>
</feature>
<reference evidence="3" key="1">
    <citation type="journal article" date="2019" name="Int. J. Syst. Evol. Microbiol.">
        <title>The Global Catalogue of Microorganisms (GCM) 10K type strain sequencing project: providing services to taxonomists for standard genome sequencing and annotation.</title>
        <authorList>
            <consortium name="The Broad Institute Genomics Platform"/>
            <consortium name="The Broad Institute Genome Sequencing Center for Infectious Disease"/>
            <person name="Wu L."/>
            <person name="Ma J."/>
        </authorList>
    </citation>
    <scope>NUCLEOTIDE SEQUENCE [LARGE SCALE GENOMIC DNA]</scope>
    <source>
        <strain evidence="3">JCM 16544</strain>
    </source>
</reference>
<evidence type="ECO:0000313" key="2">
    <source>
        <dbReference type="EMBL" id="GAA3630394.1"/>
    </source>
</evidence>